<evidence type="ECO:0000256" key="1">
    <source>
        <dbReference type="SAM" id="Phobius"/>
    </source>
</evidence>
<dbReference type="EMBL" id="FMWL01000003">
    <property type="protein sequence ID" value="SCZ77920.1"/>
    <property type="molecule type" value="Genomic_DNA"/>
</dbReference>
<feature type="transmembrane region" description="Helical" evidence="1">
    <location>
        <begin position="191"/>
        <end position="211"/>
    </location>
</feature>
<dbReference type="STRING" id="1120920.SAMN03080599_01010"/>
<evidence type="ECO:0000313" key="3">
    <source>
        <dbReference type="Proteomes" id="UP000199208"/>
    </source>
</evidence>
<dbReference type="Pfam" id="PF16481">
    <property type="entry name" value="DUF5058"/>
    <property type="match status" value="1"/>
</dbReference>
<name>A0A1G5RW09_9FIRM</name>
<keyword evidence="1" id="KW-0812">Transmembrane</keyword>
<keyword evidence="3" id="KW-1185">Reference proteome</keyword>
<dbReference type="RefSeq" id="WP_092589791.1">
    <property type="nucleotide sequence ID" value="NZ_FMWL01000003.1"/>
</dbReference>
<feature type="transmembrane region" description="Helical" evidence="1">
    <location>
        <begin position="223"/>
        <end position="239"/>
    </location>
</feature>
<evidence type="ECO:0000313" key="2">
    <source>
        <dbReference type="EMBL" id="SCZ77920.1"/>
    </source>
</evidence>
<feature type="transmembrane region" description="Helical" evidence="1">
    <location>
        <begin position="12"/>
        <end position="35"/>
    </location>
</feature>
<feature type="transmembrane region" description="Helical" evidence="1">
    <location>
        <begin position="56"/>
        <end position="79"/>
    </location>
</feature>
<feature type="transmembrane region" description="Helical" evidence="1">
    <location>
        <begin position="121"/>
        <end position="139"/>
    </location>
</feature>
<reference evidence="2 3" key="1">
    <citation type="submission" date="2016-10" db="EMBL/GenBank/DDBJ databases">
        <authorList>
            <person name="de Groot N.N."/>
        </authorList>
    </citation>
    <scope>NUCLEOTIDE SEQUENCE [LARGE SCALE GENOMIC DNA]</scope>
    <source>
        <strain evidence="2 3">DSM 2784</strain>
    </source>
</reference>
<evidence type="ECO:0008006" key="4">
    <source>
        <dbReference type="Google" id="ProtNLM"/>
    </source>
</evidence>
<accession>A0A1G5RW09</accession>
<dbReference type="InterPro" id="IPR032479">
    <property type="entry name" value="DUF5058"/>
</dbReference>
<protein>
    <recommendedName>
        <fullName evidence="4">DUF5058 domain-containing protein</fullName>
    </recommendedName>
</protein>
<sequence>MKETLLIANNPVMWILALIIIANVIVQSFIFYRIANKHVKETSLISSKQVKEAFKIGFIGTIGPAFAVFAVAVALIAQIGGPLTLARVGIIGSAAFEMIAAQIGSGGTAGTPDFAPKMLSAAAWVMTLGGAGWLVVVLFATKHIDKLQETVKKANPLTIGYMSLFAPFIIFFSLAYKEVINKGVLAKELTIAPLAALIAGGLSVVIVNKIVAKDSSKKWLKDWAMGFAVVAAMVVGTILR</sequence>
<feature type="transmembrane region" description="Helical" evidence="1">
    <location>
        <begin position="159"/>
        <end position="176"/>
    </location>
</feature>
<gene>
    <name evidence="2" type="ORF">SAMN03080599_01010</name>
</gene>
<keyword evidence="1" id="KW-0472">Membrane</keyword>
<dbReference type="OrthoDB" id="86868at2"/>
<dbReference type="Proteomes" id="UP000199208">
    <property type="component" value="Unassembled WGS sequence"/>
</dbReference>
<keyword evidence="1" id="KW-1133">Transmembrane helix</keyword>
<dbReference type="AlphaFoldDB" id="A0A1G5RW09"/>
<organism evidence="2 3">
    <name type="scientific">Acidaminobacter hydrogenoformans DSM 2784</name>
    <dbReference type="NCBI Taxonomy" id="1120920"/>
    <lineage>
        <taxon>Bacteria</taxon>
        <taxon>Bacillati</taxon>
        <taxon>Bacillota</taxon>
        <taxon>Clostridia</taxon>
        <taxon>Peptostreptococcales</taxon>
        <taxon>Acidaminobacteraceae</taxon>
        <taxon>Acidaminobacter</taxon>
    </lineage>
</organism>
<proteinExistence type="predicted"/>